<protein>
    <submittedName>
        <fullName evidence="1">4141_t:CDS:1</fullName>
    </submittedName>
</protein>
<accession>A0A9N8YL79</accession>
<keyword evidence="2" id="KW-1185">Reference proteome</keyword>
<reference evidence="1" key="1">
    <citation type="submission" date="2021-06" db="EMBL/GenBank/DDBJ databases">
        <authorList>
            <person name="Kallberg Y."/>
            <person name="Tangrot J."/>
            <person name="Rosling A."/>
        </authorList>
    </citation>
    <scope>NUCLEOTIDE SEQUENCE</scope>
    <source>
        <strain evidence="1">87-6 pot B 2015</strain>
    </source>
</reference>
<gene>
    <name evidence="1" type="ORF">FMOSSE_LOCUS386</name>
</gene>
<dbReference type="Proteomes" id="UP000789375">
    <property type="component" value="Unassembled WGS sequence"/>
</dbReference>
<dbReference type="InterPro" id="IPR032675">
    <property type="entry name" value="LRR_dom_sf"/>
</dbReference>
<organism evidence="1 2">
    <name type="scientific">Funneliformis mosseae</name>
    <name type="common">Endomycorrhizal fungus</name>
    <name type="synonym">Glomus mosseae</name>
    <dbReference type="NCBI Taxonomy" id="27381"/>
    <lineage>
        <taxon>Eukaryota</taxon>
        <taxon>Fungi</taxon>
        <taxon>Fungi incertae sedis</taxon>
        <taxon>Mucoromycota</taxon>
        <taxon>Glomeromycotina</taxon>
        <taxon>Glomeromycetes</taxon>
        <taxon>Glomerales</taxon>
        <taxon>Glomeraceae</taxon>
        <taxon>Funneliformis</taxon>
    </lineage>
</organism>
<dbReference type="SUPFAM" id="SSF52047">
    <property type="entry name" value="RNI-like"/>
    <property type="match status" value="1"/>
</dbReference>
<evidence type="ECO:0000313" key="2">
    <source>
        <dbReference type="Proteomes" id="UP000789375"/>
    </source>
</evidence>
<dbReference type="EMBL" id="CAJVPP010000036">
    <property type="protein sequence ID" value="CAG8436417.1"/>
    <property type="molecule type" value="Genomic_DNA"/>
</dbReference>
<dbReference type="Gene3D" id="3.80.10.10">
    <property type="entry name" value="Ribonuclease Inhibitor"/>
    <property type="match status" value="1"/>
</dbReference>
<comment type="caution">
    <text evidence="1">The sequence shown here is derived from an EMBL/GenBank/DDBJ whole genome shotgun (WGS) entry which is preliminary data.</text>
</comment>
<dbReference type="AlphaFoldDB" id="A0A9N8YL79"/>
<proteinExistence type="predicted"/>
<evidence type="ECO:0000313" key="1">
    <source>
        <dbReference type="EMBL" id="CAG8436417.1"/>
    </source>
</evidence>
<name>A0A9N8YL79_FUNMO</name>
<sequence>MSNPFTDDCLYEILEYLEDDKVALHSCLLVNRLWCRASVKILWRNVWNYPFDHHNPYKVELSIINTLVSCLPDESKELLYKSIGIVIPPWKPMMNYASFCKDLPIHEIGSMVEKVLINRPMPSQSFKYSKYLVTQELFKMFMKQITSLRSLDYKLGYITKVQNITFTYFPGAKNCLKDLSEFKFDSNIYFEVFYQLSQICHNIELMSISFKETISDGLADLISSQKNLKQLKLLQSYHGVDWSSIIPSMINLSTSLTKLALYGENYVSISFISAFRNLQEIVFSIESEESLEDFNELQHVRFPHLQSLKFKYECPKFEYLNKFLEINGMNLKEFHVNDESYSLNCAIAKFCPNLKSLFTIFIDNEVETLTSILKNCQRLECIKFLCGEDYLSEKQVLDTIAKYSPKSFHKLKFYNEEDSELLPEDLENFLMNWDKRIPKKSLSLIVIKSFRVNSLENNEKNMRIIEKYKKLGVIGNFRFE</sequence>